<feature type="domain" description="CsbD-like" evidence="2">
    <location>
        <begin position="4"/>
        <end position="56"/>
    </location>
</feature>
<dbReference type="SUPFAM" id="SSF69047">
    <property type="entry name" value="Hypothetical protein YjbJ"/>
    <property type="match status" value="1"/>
</dbReference>
<dbReference type="InterPro" id="IPR026042">
    <property type="entry name" value="YjbJ"/>
</dbReference>
<organism evidence="4 5">
    <name type="scientific">Vogesella indigofera</name>
    <name type="common">Pseudomonas indigofera</name>
    <dbReference type="NCBI Taxonomy" id="45465"/>
    <lineage>
        <taxon>Bacteria</taxon>
        <taxon>Pseudomonadati</taxon>
        <taxon>Pseudomonadota</taxon>
        <taxon>Betaproteobacteria</taxon>
        <taxon>Neisseriales</taxon>
        <taxon>Chromobacteriaceae</taxon>
        <taxon>Vogesella</taxon>
    </lineage>
</organism>
<comment type="caution">
    <text evidence="4">The sequence shown here is derived from an EMBL/GenBank/DDBJ whole genome shotgun (WGS) entry which is preliminary data.</text>
</comment>
<gene>
    <name evidence="4" type="ORF">C8E02_1224</name>
    <name evidence="3" type="ORF">PQU93_06055</name>
</gene>
<dbReference type="PANTHER" id="PTHR34977:SF1">
    <property type="entry name" value="UPF0337 PROTEIN YJBJ"/>
    <property type="match status" value="1"/>
</dbReference>
<evidence type="ECO:0000313" key="4">
    <source>
        <dbReference type="EMBL" id="RKQ61449.1"/>
    </source>
</evidence>
<dbReference type="EMBL" id="RBID01000011">
    <property type="protein sequence ID" value="RKQ61449.1"/>
    <property type="molecule type" value="Genomic_DNA"/>
</dbReference>
<reference evidence="3 6" key="2">
    <citation type="submission" date="2023-01" db="EMBL/GenBank/DDBJ databases">
        <title>Novel species of the genus Vogesella isolated from rivers.</title>
        <authorList>
            <person name="Lu H."/>
        </authorList>
    </citation>
    <scope>NUCLEOTIDE SEQUENCE [LARGE SCALE GENOMIC DNA]</scope>
    <source>
        <strain evidence="3 6">SH7W</strain>
    </source>
</reference>
<dbReference type="Proteomes" id="UP001221566">
    <property type="component" value="Unassembled WGS sequence"/>
</dbReference>
<protein>
    <submittedName>
        <fullName evidence="3">CsbD family protein</fullName>
    </submittedName>
    <submittedName>
        <fullName evidence="4">Uncharacterized protein YjbJ (UPF0337 family)</fullName>
    </submittedName>
</protein>
<dbReference type="AlphaFoldDB" id="A0A495BJD0"/>
<evidence type="ECO:0000313" key="5">
    <source>
        <dbReference type="Proteomes" id="UP000279384"/>
    </source>
</evidence>
<dbReference type="InterPro" id="IPR036629">
    <property type="entry name" value="YjbJ_sf"/>
</dbReference>
<name>A0A495BJD0_VOGIN</name>
<sequence>MNWDIIEGNWKQYKGKVREQWGDLTDDHLDVIAGKRTILAGKLQEAYGISKQAAEDQIRRFEESNKDSDSES</sequence>
<accession>A0A495BJD0</accession>
<dbReference type="PANTHER" id="PTHR34977">
    <property type="entry name" value="UPF0337 PROTEIN YJBJ"/>
    <property type="match status" value="1"/>
</dbReference>
<dbReference type="Pfam" id="PF05532">
    <property type="entry name" value="CsbD"/>
    <property type="match status" value="1"/>
</dbReference>
<dbReference type="Proteomes" id="UP000279384">
    <property type="component" value="Unassembled WGS sequence"/>
</dbReference>
<comment type="similarity">
    <text evidence="1">Belongs to the UPF0337 (CsbD) family.</text>
</comment>
<reference evidence="4 5" key="1">
    <citation type="submission" date="2018-10" db="EMBL/GenBank/DDBJ databases">
        <title>Genomic Encyclopedia of Type Strains, Phase IV (KMG-IV): sequencing the most valuable type-strain genomes for metagenomic binning, comparative biology and taxonomic classification.</title>
        <authorList>
            <person name="Goeker M."/>
        </authorList>
    </citation>
    <scope>NUCLEOTIDE SEQUENCE [LARGE SCALE GENOMIC DNA]</scope>
    <source>
        <strain evidence="4 5">DSM 3303</strain>
    </source>
</reference>
<dbReference type="Gene3D" id="1.10.1470.10">
    <property type="entry name" value="YjbJ"/>
    <property type="match status" value="1"/>
</dbReference>
<dbReference type="EMBL" id="JAQQKY010000002">
    <property type="protein sequence ID" value="MDC7690349.1"/>
    <property type="molecule type" value="Genomic_DNA"/>
</dbReference>
<dbReference type="InterPro" id="IPR008462">
    <property type="entry name" value="CsbD"/>
</dbReference>
<dbReference type="RefSeq" id="WP_047967535.1">
    <property type="nucleotide sequence ID" value="NZ_JAQQKY010000002.1"/>
</dbReference>
<evidence type="ECO:0000313" key="6">
    <source>
        <dbReference type="Proteomes" id="UP001221566"/>
    </source>
</evidence>
<keyword evidence="6" id="KW-1185">Reference proteome</keyword>
<dbReference type="InterPro" id="IPR050423">
    <property type="entry name" value="UPF0337_stress_rsp"/>
</dbReference>
<dbReference type="PIRSF" id="PIRSF039008">
    <property type="entry name" value="YjbJ"/>
    <property type="match status" value="1"/>
</dbReference>
<evidence type="ECO:0000313" key="3">
    <source>
        <dbReference type="EMBL" id="MDC7690349.1"/>
    </source>
</evidence>
<proteinExistence type="inferred from homology"/>
<evidence type="ECO:0000259" key="2">
    <source>
        <dbReference type="Pfam" id="PF05532"/>
    </source>
</evidence>
<evidence type="ECO:0000256" key="1">
    <source>
        <dbReference type="ARBA" id="ARBA00009129"/>
    </source>
</evidence>